<sequence>MTIRVQDSFLLICQCKSPCLLFPDQHSADHALLLLITHLRSTETVGARGVILLN</sequence>
<dbReference type="EMBL" id="GBXM01067791">
    <property type="protein sequence ID" value="JAH40786.1"/>
    <property type="molecule type" value="Transcribed_RNA"/>
</dbReference>
<proteinExistence type="predicted"/>
<reference evidence="1" key="2">
    <citation type="journal article" date="2015" name="Fish Shellfish Immunol.">
        <title>Early steps in the European eel (Anguilla anguilla)-Vibrio vulnificus interaction in the gills: Role of the RtxA13 toxin.</title>
        <authorList>
            <person name="Callol A."/>
            <person name="Pajuelo D."/>
            <person name="Ebbesson L."/>
            <person name="Teles M."/>
            <person name="MacKenzie S."/>
            <person name="Amaro C."/>
        </authorList>
    </citation>
    <scope>NUCLEOTIDE SEQUENCE</scope>
</reference>
<name>A0A0E9SHM5_ANGAN</name>
<reference evidence="1" key="1">
    <citation type="submission" date="2014-11" db="EMBL/GenBank/DDBJ databases">
        <authorList>
            <person name="Amaro Gonzalez C."/>
        </authorList>
    </citation>
    <scope>NUCLEOTIDE SEQUENCE</scope>
</reference>
<accession>A0A0E9SHM5</accession>
<protein>
    <submittedName>
        <fullName evidence="1">Uncharacterized protein</fullName>
    </submittedName>
</protein>
<organism evidence="1">
    <name type="scientific">Anguilla anguilla</name>
    <name type="common">European freshwater eel</name>
    <name type="synonym">Muraena anguilla</name>
    <dbReference type="NCBI Taxonomy" id="7936"/>
    <lineage>
        <taxon>Eukaryota</taxon>
        <taxon>Metazoa</taxon>
        <taxon>Chordata</taxon>
        <taxon>Craniata</taxon>
        <taxon>Vertebrata</taxon>
        <taxon>Euteleostomi</taxon>
        <taxon>Actinopterygii</taxon>
        <taxon>Neopterygii</taxon>
        <taxon>Teleostei</taxon>
        <taxon>Anguilliformes</taxon>
        <taxon>Anguillidae</taxon>
        <taxon>Anguilla</taxon>
    </lineage>
</organism>
<dbReference type="AlphaFoldDB" id="A0A0E9SHM5"/>
<evidence type="ECO:0000313" key="1">
    <source>
        <dbReference type="EMBL" id="JAH40786.1"/>
    </source>
</evidence>